<evidence type="ECO:0000313" key="10">
    <source>
        <dbReference type="Proteomes" id="UP001342631"/>
    </source>
</evidence>
<protein>
    <recommendedName>
        <fullName evidence="8">Peptidase S8/S53 domain-containing protein</fullName>
    </recommendedName>
</protein>
<feature type="active site" description="Charge relay system" evidence="5">
    <location>
        <position position="338"/>
    </location>
</feature>
<evidence type="ECO:0000256" key="5">
    <source>
        <dbReference type="PROSITE-ProRule" id="PRU01240"/>
    </source>
</evidence>
<dbReference type="InterPro" id="IPR000209">
    <property type="entry name" value="Peptidase_S8/S53_dom"/>
</dbReference>
<keyword evidence="10" id="KW-1185">Reference proteome</keyword>
<dbReference type="PROSITE" id="PS00138">
    <property type="entry name" value="SUBTILASE_SER"/>
    <property type="match status" value="1"/>
</dbReference>
<dbReference type="CDD" id="cd07480">
    <property type="entry name" value="Peptidases_S8_12"/>
    <property type="match status" value="1"/>
</dbReference>
<feature type="domain" description="Peptidase S8/S53" evidence="8">
    <location>
        <begin position="106"/>
        <end position="379"/>
    </location>
</feature>
<evidence type="ECO:0000256" key="4">
    <source>
        <dbReference type="ARBA" id="ARBA00022825"/>
    </source>
</evidence>
<sequence>MTQRYTVLRDVRGLHTRDPFSGRVPAPGLESFGPSPGVTTPPEPRVDVADLSPRDIRDLSRDPEVAAVAPVMPVQLMKPSGVDATTAATSAWGIATVKADTSSCDGTGVVVAVLDTGIDASHPAFQGVELVQQDFSGSGDGDRNGHGTHCAGTIFGRDVGSTRIGVARGVRKALIGKVLNDRGGGDSDSVFRAIQWALAGGARVISMSLGFDFPGFVERSISQGWPAALATSRALEAYRGNLRMLDALMAMVNARVAFDGGAVVVAASGNESQPQFKISVAIPAAAQGVISVGAVERAANNALAVASFSNTLPEVCAPGVNVLSAKAGGGLVALNGTSMATPHVAGVAALWWQALKGSVPMVRAQQVVARLSSSARTDGFASGVDAADRGMGLVTAPP</sequence>
<evidence type="ECO:0000256" key="3">
    <source>
        <dbReference type="ARBA" id="ARBA00022801"/>
    </source>
</evidence>
<organism evidence="9 10">
    <name type="scientific">Corallococcus caeni</name>
    <dbReference type="NCBI Taxonomy" id="3082388"/>
    <lineage>
        <taxon>Bacteria</taxon>
        <taxon>Pseudomonadati</taxon>
        <taxon>Myxococcota</taxon>
        <taxon>Myxococcia</taxon>
        <taxon>Myxococcales</taxon>
        <taxon>Cystobacterineae</taxon>
        <taxon>Myxococcaceae</taxon>
        <taxon>Corallococcus</taxon>
    </lineage>
</organism>
<dbReference type="InterPro" id="IPR050131">
    <property type="entry name" value="Peptidase_S8_subtilisin-like"/>
</dbReference>
<accession>A0ABQ6QN28</accession>
<dbReference type="Proteomes" id="UP001342631">
    <property type="component" value="Unassembled WGS sequence"/>
</dbReference>
<keyword evidence="3 5" id="KW-0378">Hydrolase</keyword>
<dbReference type="Pfam" id="PF00082">
    <property type="entry name" value="Peptidase_S8"/>
    <property type="match status" value="1"/>
</dbReference>
<keyword evidence="2 5" id="KW-0645">Protease</keyword>
<dbReference type="Gene3D" id="3.40.50.200">
    <property type="entry name" value="Peptidase S8/S53 domain"/>
    <property type="match status" value="1"/>
</dbReference>
<comment type="caution">
    <text evidence="9">The sequence shown here is derived from an EMBL/GenBank/DDBJ whole genome shotgun (WGS) entry which is preliminary data.</text>
</comment>
<evidence type="ECO:0000256" key="7">
    <source>
        <dbReference type="SAM" id="MobiDB-lite"/>
    </source>
</evidence>
<dbReference type="PRINTS" id="PR00723">
    <property type="entry name" value="SUBTILISIN"/>
</dbReference>
<evidence type="ECO:0000313" key="9">
    <source>
        <dbReference type="EMBL" id="GMU05433.1"/>
    </source>
</evidence>
<feature type="active site" description="Charge relay system" evidence="5">
    <location>
        <position position="115"/>
    </location>
</feature>
<dbReference type="PROSITE" id="PS00136">
    <property type="entry name" value="SUBTILASE_ASP"/>
    <property type="match status" value="1"/>
</dbReference>
<evidence type="ECO:0000256" key="1">
    <source>
        <dbReference type="ARBA" id="ARBA00011073"/>
    </source>
</evidence>
<dbReference type="PROSITE" id="PS51892">
    <property type="entry name" value="SUBTILASE"/>
    <property type="match status" value="1"/>
</dbReference>
<keyword evidence="4 5" id="KW-0720">Serine protease</keyword>
<dbReference type="InterPro" id="IPR036852">
    <property type="entry name" value="Peptidase_S8/S53_dom_sf"/>
</dbReference>
<comment type="similarity">
    <text evidence="1 5 6">Belongs to the peptidase S8 family.</text>
</comment>
<dbReference type="InterPro" id="IPR023828">
    <property type="entry name" value="Peptidase_S8_Ser-AS"/>
</dbReference>
<name>A0ABQ6QN28_9BACT</name>
<dbReference type="InterPro" id="IPR023827">
    <property type="entry name" value="Peptidase_S8_Asp-AS"/>
</dbReference>
<evidence type="ECO:0000259" key="8">
    <source>
        <dbReference type="Pfam" id="PF00082"/>
    </source>
</evidence>
<dbReference type="InterPro" id="IPR015500">
    <property type="entry name" value="Peptidase_S8_subtilisin-rel"/>
</dbReference>
<dbReference type="EMBL" id="BTTX01000002">
    <property type="protein sequence ID" value="GMU05433.1"/>
    <property type="molecule type" value="Genomic_DNA"/>
</dbReference>
<dbReference type="SUPFAM" id="SSF52743">
    <property type="entry name" value="Subtilisin-like"/>
    <property type="match status" value="1"/>
</dbReference>
<feature type="active site" description="Charge relay system" evidence="5">
    <location>
        <position position="146"/>
    </location>
</feature>
<feature type="region of interest" description="Disordered" evidence="7">
    <location>
        <begin position="16"/>
        <end position="46"/>
    </location>
</feature>
<gene>
    <name evidence="9" type="ORF">ASNO1_16860</name>
</gene>
<evidence type="ECO:0000256" key="2">
    <source>
        <dbReference type="ARBA" id="ARBA00022670"/>
    </source>
</evidence>
<dbReference type="PANTHER" id="PTHR43806:SF11">
    <property type="entry name" value="CEREVISIN-RELATED"/>
    <property type="match status" value="1"/>
</dbReference>
<dbReference type="PANTHER" id="PTHR43806">
    <property type="entry name" value="PEPTIDASE S8"/>
    <property type="match status" value="1"/>
</dbReference>
<reference evidence="9 10" key="1">
    <citation type="journal article" date="2024" name="Arch. Microbiol.">
        <title>Corallococcus caeni sp. nov., a novel myxobacterium isolated from activated sludge.</title>
        <authorList>
            <person name="Tomita S."/>
            <person name="Nakai R."/>
            <person name="Kuroda K."/>
            <person name="Kurashita H."/>
            <person name="Hatamoto M."/>
            <person name="Yamaguchi T."/>
            <person name="Narihiro T."/>
        </authorList>
    </citation>
    <scope>NUCLEOTIDE SEQUENCE [LARGE SCALE GENOMIC DNA]</scope>
    <source>
        <strain evidence="9 10">NO1</strain>
    </source>
</reference>
<evidence type="ECO:0000256" key="6">
    <source>
        <dbReference type="RuleBase" id="RU003355"/>
    </source>
</evidence>
<proteinExistence type="inferred from homology"/>